<dbReference type="GeneID" id="34560812"/>
<dbReference type="EMBL" id="MJBS01000062">
    <property type="protein sequence ID" value="OHE97058.1"/>
    <property type="molecule type" value="Genomic_DNA"/>
</dbReference>
<dbReference type="SUPFAM" id="SSF51395">
    <property type="entry name" value="FMN-linked oxidoreductases"/>
    <property type="match status" value="1"/>
</dbReference>
<evidence type="ECO:0000256" key="2">
    <source>
        <dbReference type="SAM" id="MobiDB-lite"/>
    </source>
</evidence>
<dbReference type="Gene3D" id="3.20.20.70">
    <property type="entry name" value="Aldolase class I"/>
    <property type="match status" value="1"/>
</dbReference>
<evidence type="ECO:0000313" key="4">
    <source>
        <dbReference type="Proteomes" id="UP000176998"/>
    </source>
</evidence>
<dbReference type="RefSeq" id="XP_022474214.1">
    <property type="nucleotide sequence ID" value="XM_022619302.1"/>
</dbReference>
<dbReference type="GO" id="GO:0010181">
    <property type="term" value="F:FMN binding"/>
    <property type="evidence" value="ECO:0007669"/>
    <property type="project" value="InterPro"/>
</dbReference>
<dbReference type="PANTHER" id="PTHR43303:SF4">
    <property type="entry name" value="NADPH DEHYDROGENASE C23G7.10C-RELATED"/>
    <property type="match status" value="1"/>
</dbReference>
<evidence type="ECO:0000256" key="1">
    <source>
        <dbReference type="ARBA" id="ARBA00001917"/>
    </source>
</evidence>
<dbReference type="InterPro" id="IPR013785">
    <property type="entry name" value="Aldolase_TIM"/>
</dbReference>
<dbReference type="InterPro" id="IPR044152">
    <property type="entry name" value="YqjM-like"/>
</dbReference>
<dbReference type="GO" id="GO:0050661">
    <property type="term" value="F:NADP binding"/>
    <property type="evidence" value="ECO:0007669"/>
    <property type="project" value="InterPro"/>
</dbReference>
<dbReference type="OrthoDB" id="72788at2759"/>
<comment type="cofactor">
    <cofactor evidence="1">
        <name>FMN</name>
        <dbReference type="ChEBI" id="CHEBI:58210"/>
    </cofactor>
</comment>
<dbReference type="GO" id="GO:0003959">
    <property type="term" value="F:NADPH dehydrogenase activity"/>
    <property type="evidence" value="ECO:0007669"/>
    <property type="project" value="InterPro"/>
</dbReference>
<accession>A0A1G4B6J5</accession>
<feature type="region of interest" description="Disordered" evidence="2">
    <location>
        <begin position="49"/>
        <end position="79"/>
    </location>
</feature>
<keyword evidence="4" id="KW-1185">Reference proteome</keyword>
<evidence type="ECO:0000313" key="3">
    <source>
        <dbReference type="EMBL" id="OHE97058.1"/>
    </source>
</evidence>
<comment type="caution">
    <text evidence="3">The sequence shown here is derived from an EMBL/GenBank/DDBJ whole genome shotgun (WGS) entry which is preliminary data.</text>
</comment>
<proteinExistence type="predicted"/>
<dbReference type="AlphaFoldDB" id="A0A1G4B6J5"/>
<protein>
    <submittedName>
        <fullName evidence="3">Uncharacterized protein</fullName>
    </submittedName>
</protein>
<reference evidence="3 4" key="1">
    <citation type="submission" date="2016-09" db="EMBL/GenBank/DDBJ databases">
        <authorList>
            <person name="Capua I."/>
            <person name="De Benedictis P."/>
            <person name="Joannis T."/>
            <person name="Lombin L.H."/>
            <person name="Cattoli G."/>
        </authorList>
    </citation>
    <scope>NUCLEOTIDE SEQUENCE [LARGE SCALE GENOMIC DNA]</scope>
    <source>
        <strain evidence="3 4">IMI 309357</strain>
    </source>
</reference>
<feature type="compositionally biased region" description="Basic residues" evidence="2">
    <location>
        <begin position="67"/>
        <end position="77"/>
    </location>
</feature>
<dbReference type="STRING" id="1209926.A0A1G4B6J5"/>
<gene>
    <name evidence="3" type="ORF">CORC01_07667</name>
</gene>
<dbReference type="PANTHER" id="PTHR43303">
    <property type="entry name" value="NADPH DEHYDROGENASE C23G7.10C-RELATED"/>
    <property type="match status" value="1"/>
</dbReference>
<sequence>MSHPVPTSCHPAIYQISSSSFQRSNPAFTIGSQANKSTESPYLEPIESKAGESAPYYTPEQTPSLRHGPHHNNRHPHSQTSSLPLTILNLIFQNRIFLVTLLQYYANAQDGHATDWHLAHLGGIIQRGPGLSPRESTAVQGYLPHQSISPINNLCTDAYGGCLTVAELCRLASLLADKGADFY</sequence>
<name>A0A1G4B6J5_9PEZI</name>
<dbReference type="Proteomes" id="UP000176998">
    <property type="component" value="Unassembled WGS sequence"/>
</dbReference>
<organism evidence="3 4">
    <name type="scientific">Colletotrichum orchidophilum</name>
    <dbReference type="NCBI Taxonomy" id="1209926"/>
    <lineage>
        <taxon>Eukaryota</taxon>
        <taxon>Fungi</taxon>
        <taxon>Dikarya</taxon>
        <taxon>Ascomycota</taxon>
        <taxon>Pezizomycotina</taxon>
        <taxon>Sordariomycetes</taxon>
        <taxon>Hypocreomycetidae</taxon>
        <taxon>Glomerellales</taxon>
        <taxon>Glomerellaceae</taxon>
        <taxon>Colletotrichum</taxon>
    </lineage>
</organism>